<organism evidence="2 3">
    <name type="scientific">Puccinia triticina</name>
    <dbReference type="NCBI Taxonomy" id="208348"/>
    <lineage>
        <taxon>Eukaryota</taxon>
        <taxon>Fungi</taxon>
        <taxon>Dikarya</taxon>
        <taxon>Basidiomycota</taxon>
        <taxon>Pucciniomycotina</taxon>
        <taxon>Pucciniomycetes</taxon>
        <taxon>Pucciniales</taxon>
        <taxon>Pucciniaceae</taxon>
        <taxon>Puccinia</taxon>
    </lineage>
</organism>
<dbReference type="RefSeq" id="XP_053025800.1">
    <property type="nucleotide sequence ID" value="XM_053161821.1"/>
</dbReference>
<feature type="region of interest" description="Disordered" evidence="1">
    <location>
        <begin position="25"/>
        <end position="123"/>
    </location>
</feature>
<feature type="compositionally biased region" description="Basic and acidic residues" evidence="1">
    <location>
        <begin position="45"/>
        <end position="55"/>
    </location>
</feature>
<name>A0ABY7D2L2_9BASI</name>
<reference evidence="2" key="1">
    <citation type="submission" date="2022-10" db="EMBL/GenBank/DDBJ databases">
        <title>Puccinia triticina Genome sequencing and assembly.</title>
        <authorList>
            <person name="Li C."/>
        </authorList>
    </citation>
    <scope>NUCLEOTIDE SEQUENCE</scope>
    <source>
        <strain evidence="2">Pt15</strain>
    </source>
</reference>
<evidence type="ECO:0000256" key="1">
    <source>
        <dbReference type="SAM" id="MobiDB-lite"/>
    </source>
</evidence>
<feature type="compositionally biased region" description="Basic and acidic residues" evidence="1">
    <location>
        <begin position="112"/>
        <end position="123"/>
    </location>
</feature>
<accession>A0ABY7D2L2</accession>
<evidence type="ECO:0000313" key="2">
    <source>
        <dbReference type="EMBL" id="WAQ90245.1"/>
    </source>
</evidence>
<sequence>MPLGKQLQYHQWPPDWPRKVKRLASKIQPSRERKKLVSKLNALNAERRSPAKKMFDTPASSYCASDRNGKRKATEPMETDNEESYENGGGEDKDEEEEPKEKPTRGRPRKAILKDAAKRLKKL</sequence>
<keyword evidence="3" id="KW-1185">Reference proteome</keyword>
<dbReference type="EMBL" id="CP110432">
    <property type="protein sequence ID" value="WAQ90245.1"/>
    <property type="molecule type" value="Genomic_DNA"/>
</dbReference>
<dbReference type="GeneID" id="77802716"/>
<dbReference type="Proteomes" id="UP001164743">
    <property type="component" value="Chromosome 12A"/>
</dbReference>
<protein>
    <recommendedName>
        <fullName evidence="4">PWWP domain-containing protein</fullName>
    </recommendedName>
</protein>
<proteinExistence type="predicted"/>
<evidence type="ECO:0000313" key="3">
    <source>
        <dbReference type="Proteomes" id="UP001164743"/>
    </source>
</evidence>
<evidence type="ECO:0008006" key="4">
    <source>
        <dbReference type="Google" id="ProtNLM"/>
    </source>
</evidence>
<gene>
    <name evidence="2" type="ORF">PtA15_12A233</name>
</gene>